<protein>
    <submittedName>
        <fullName evidence="2">Uncharacterized protein</fullName>
    </submittedName>
</protein>
<proteinExistence type="predicted"/>
<name>A0A1H8WI69_9PSEU</name>
<dbReference type="AlphaFoldDB" id="A0A1H8WI69"/>
<organism evidence="2 3">
    <name type="scientific">Amycolatopsis saalfeldensis</name>
    <dbReference type="NCBI Taxonomy" id="394193"/>
    <lineage>
        <taxon>Bacteria</taxon>
        <taxon>Bacillati</taxon>
        <taxon>Actinomycetota</taxon>
        <taxon>Actinomycetes</taxon>
        <taxon>Pseudonocardiales</taxon>
        <taxon>Pseudonocardiaceae</taxon>
        <taxon>Amycolatopsis</taxon>
    </lineage>
</organism>
<keyword evidence="3" id="KW-1185">Reference proteome</keyword>
<dbReference type="Proteomes" id="UP000198582">
    <property type="component" value="Unassembled WGS sequence"/>
</dbReference>
<dbReference type="EMBL" id="FOEF01000005">
    <property type="protein sequence ID" value="SEP27336.1"/>
    <property type="molecule type" value="Genomic_DNA"/>
</dbReference>
<feature type="region of interest" description="Disordered" evidence="1">
    <location>
        <begin position="1"/>
        <end position="23"/>
    </location>
</feature>
<reference evidence="2 3" key="1">
    <citation type="submission" date="2016-10" db="EMBL/GenBank/DDBJ databases">
        <authorList>
            <person name="de Groot N.N."/>
        </authorList>
    </citation>
    <scope>NUCLEOTIDE SEQUENCE [LARGE SCALE GENOMIC DNA]</scope>
    <source>
        <strain evidence="2 3">DSM 44993</strain>
    </source>
</reference>
<sequence length="54" mass="5681">MGVRIHFGLPAEAGRRDPATPVKRPLTGVRALLAKREPRTLGPAGPGTKAVHSD</sequence>
<evidence type="ECO:0000256" key="1">
    <source>
        <dbReference type="SAM" id="MobiDB-lite"/>
    </source>
</evidence>
<evidence type="ECO:0000313" key="2">
    <source>
        <dbReference type="EMBL" id="SEP27336.1"/>
    </source>
</evidence>
<gene>
    <name evidence="2" type="ORF">SAMN04489732_105212</name>
</gene>
<dbReference type="RefSeq" id="WP_177231340.1">
    <property type="nucleotide sequence ID" value="NZ_FOEF01000005.1"/>
</dbReference>
<accession>A0A1H8WI69</accession>
<evidence type="ECO:0000313" key="3">
    <source>
        <dbReference type="Proteomes" id="UP000198582"/>
    </source>
</evidence>